<dbReference type="InterPro" id="IPR027417">
    <property type="entry name" value="P-loop_NTPase"/>
</dbReference>
<dbReference type="GO" id="GO:0016887">
    <property type="term" value="F:ATP hydrolysis activity"/>
    <property type="evidence" value="ECO:0007669"/>
    <property type="project" value="InterPro"/>
</dbReference>
<dbReference type="GO" id="GO:0004176">
    <property type="term" value="F:ATP-dependent peptidase activity"/>
    <property type="evidence" value="ECO:0007669"/>
    <property type="project" value="TreeGrafter"/>
</dbReference>
<accession>A0A1B1TAC9</accession>
<keyword evidence="1" id="KW-0547">Nucleotide-binding</keyword>
<dbReference type="SUPFAM" id="SSF52540">
    <property type="entry name" value="P-loop containing nucleoside triphosphate hydrolases"/>
    <property type="match status" value="1"/>
</dbReference>
<dbReference type="Gene3D" id="1.10.8.60">
    <property type="match status" value="1"/>
</dbReference>
<dbReference type="GO" id="GO:0006508">
    <property type="term" value="P:proteolysis"/>
    <property type="evidence" value="ECO:0007669"/>
    <property type="project" value="TreeGrafter"/>
</dbReference>
<organism evidence="3">
    <name type="scientific">uncultured Poseidoniia archaeon</name>
    <dbReference type="NCBI Taxonomy" id="1697135"/>
    <lineage>
        <taxon>Archaea</taxon>
        <taxon>Methanobacteriati</taxon>
        <taxon>Thermoplasmatota</taxon>
        <taxon>Candidatus Poseidoniia</taxon>
        <taxon>environmental samples</taxon>
    </lineage>
</organism>
<dbReference type="EMBL" id="KP211816">
    <property type="protein sequence ID" value="ANV79232.1"/>
    <property type="molecule type" value="Genomic_DNA"/>
</dbReference>
<sequence length="470" mass="52781">MVEFFYGMLTMVDDMFLDESEVNVGSTEFLVNIPSGEFLIDIKSYEQAKINAKEQLNPPTVSLMRQKIRKFLGGVDYWDSRYYEDKLGALIKLHIDKKFADFELVKEFKHDGKVEIEPGYANVNMGNGKSARFIQYGARFYQNEVEKCVVYCSTEEFGTDERIVIISAKEGRGLELIEELEASFYAEGVLKNAFFDMQFNFIKRSDTVNELLAWNNDVRKQLDKDVIEFLNVMPILRKNGLPNSRGIILSGPPGTGKTMIAKSLAAKTNVTTILISAEMIQQKNEVKSIFRLGRKLAPTLMIIEDIDTAGTVSRRFTDHPILGEYLQAMDGMEPNNGMVIIATTNHTENIDPAISDRPGRFDRIIDVPLPNYSQRVGIITNLLTKMPAEEISEGEIAKIANRSPGLSGAWIREIVQTAMIEAIYAGREQVSGDDLELGLKDVLARRGLAYQSTPNLSSEVKGKNAEVYTH</sequence>
<dbReference type="Gene3D" id="3.40.50.300">
    <property type="entry name" value="P-loop containing nucleotide triphosphate hydrolases"/>
    <property type="match status" value="1"/>
</dbReference>
<proteinExistence type="inferred from homology"/>
<dbReference type="InterPro" id="IPR003960">
    <property type="entry name" value="ATPase_AAA_CS"/>
</dbReference>
<name>A0A1B1TAC9_9ARCH</name>
<comment type="similarity">
    <text evidence="1">Belongs to the AAA ATPase family.</text>
</comment>
<dbReference type="Pfam" id="PF00004">
    <property type="entry name" value="AAA"/>
    <property type="match status" value="1"/>
</dbReference>
<feature type="domain" description="AAA+ ATPase" evidence="2">
    <location>
        <begin position="243"/>
        <end position="371"/>
    </location>
</feature>
<dbReference type="PANTHER" id="PTHR23076">
    <property type="entry name" value="METALLOPROTEASE M41 FTSH"/>
    <property type="match status" value="1"/>
</dbReference>
<evidence type="ECO:0000256" key="1">
    <source>
        <dbReference type="RuleBase" id="RU003651"/>
    </source>
</evidence>
<reference evidence="3" key="2">
    <citation type="submission" date="2016-12" db="EMBL/GenBank/DDBJ databases">
        <authorList>
            <person name="Song W.-J."/>
            <person name="Kurnit D.M."/>
        </authorList>
    </citation>
    <scope>NUCLEOTIDE SEQUENCE</scope>
</reference>
<evidence type="ECO:0000313" key="3">
    <source>
        <dbReference type="EMBL" id="ANV79232.1"/>
    </source>
</evidence>
<reference evidence="3" key="1">
    <citation type="journal article" date="2015" name="ISME J.">
        <title>A new class of marine Euryarchaeota group II from the Mediterranean deep chlorophyll maximum.</title>
        <authorList>
            <person name="Martin-Cuadrado A.B."/>
            <person name="Garcia-Heredia I."/>
            <person name="Molto A.G."/>
            <person name="Lopez-Ubeda R."/>
            <person name="Kimes N."/>
            <person name="Lopez-Garcia P."/>
            <person name="Moreira D."/>
            <person name="Rodriguez-Valera F."/>
        </authorList>
    </citation>
    <scope>NUCLEOTIDE SEQUENCE</scope>
</reference>
<dbReference type="PANTHER" id="PTHR23076:SF97">
    <property type="entry name" value="ATP-DEPENDENT ZINC METALLOPROTEASE YME1L1"/>
    <property type="match status" value="1"/>
</dbReference>
<dbReference type="SMART" id="SM00382">
    <property type="entry name" value="AAA"/>
    <property type="match status" value="1"/>
</dbReference>
<dbReference type="AlphaFoldDB" id="A0A1B1TAC9"/>
<dbReference type="InterPro" id="IPR003593">
    <property type="entry name" value="AAA+_ATPase"/>
</dbReference>
<dbReference type="PROSITE" id="PS00674">
    <property type="entry name" value="AAA"/>
    <property type="match status" value="1"/>
</dbReference>
<dbReference type="GO" id="GO:0005524">
    <property type="term" value="F:ATP binding"/>
    <property type="evidence" value="ECO:0007669"/>
    <property type="project" value="UniProtKB-KW"/>
</dbReference>
<evidence type="ECO:0000259" key="2">
    <source>
        <dbReference type="SMART" id="SM00382"/>
    </source>
</evidence>
<protein>
    <recommendedName>
        <fullName evidence="2">AAA+ ATPase domain-containing protein</fullName>
    </recommendedName>
</protein>
<dbReference type="InterPro" id="IPR003959">
    <property type="entry name" value="ATPase_AAA_core"/>
</dbReference>
<keyword evidence="1" id="KW-0067">ATP-binding</keyword>